<evidence type="ECO:0000313" key="2">
    <source>
        <dbReference type="EMBL" id="CAG7732944.1"/>
    </source>
</evidence>
<comment type="caution">
    <text evidence="2">The sequence shown here is derived from an EMBL/GenBank/DDBJ whole genome shotgun (WGS) entry which is preliminary data.</text>
</comment>
<keyword evidence="3" id="KW-1185">Reference proteome</keyword>
<feature type="non-terminal residue" evidence="2">
    <location>
        <position position="1"/>
    </location>
</feature>
<evidence type="ECO:0000313" key="3">
    <source>
        <dbReference type="Proteomes" id="UP000708208"/>
    </source>
</evidence>
<organism evidence="2 3">
    <name type="scientific">Allacma fusca</name>
    <dbReference type="NCBI Taxonomy" id="39272"/>
    <lineage>
        <taxon>Eukaryota</taxon>
        <taxon>Metazoa</taxon>
        <taxon>Ecdysozoa</taxon>
        <taxon>Arthropoda</taxon>
        <taxon>Hexapoda</taxon>
        <taxon>Collembola</taxon>
        <taxon>Symphypleona</taxon>
        <taxon>Sminthuridae</taxon>
        <taxon>Allacma</taxon>
    </lineage>
</organism>
<gene>
    <name evidence="2" type="ORF">AFUS01_LOCUS21422</name>
</gene>
<name>A0A8J2K777_9HEXA</name>
<sequence>ASAIDLETIGSLNSENTASSSSKCRNSQLKLQCK</sequence>
<dbReference type="AlphaFoldDB" id="A0A8J2K777"/>
<feature type="compositionally biased region" description="Polar residues" evidence="1">
    <location>
        <begin position="23"/>
        <end position="34"/>
    </location>
</feature>
<proteinExistence type="predicted"/>
<reference evidence="2" key="1">
    <citation type="submission" date="2021-06" db="EMBL/GenBank/DDBJ databases">
        <authorList>
            <person name="Hodson N. C."/>
            <person name="Mongue J. A."/>
            <person name="Jaron S. K."/>
        </authorList>
    </citation>
    <scope>NUCLEOTIDE SEQUENCE</scope>
</reference>
<dbReference type="EMBL" id="CAJVCH010240542">
    <property type="protein sequence ID" value="CAG7732944.1"/>
    <property type="molecule type" value="Genomic_DNA"/>
</dbReference>
<dbReference type="Proteomes" id="UP000708208">
    <property type="component" value="Unassembled WGS sequence"/>
</dbReference>
<accession>A0A8J2K777</accession>
<protein>
    <submittedName>
        <fullName evidence="2">Uncharacterized protein</fullName>
    </submittedName>
</protein>
<feature type="region of interest" description="Disordered" evidence="1">
    <location>
        <begin position="14"/>
        <end position="34"/>
    </location>
</feature>
<evidence type="ECO:0000256" key="1">
    <source>
        <dbReference type="SAM" id="MobiDB-lite"/>
    </source>
</evidence>